<evidence type="ECO:0000313" key="1">
    <source>
        <dbReference type="EMBL" id="GIL50920.1"/>
    </source>
</evidence>
<comment type="caution">
    <text evidence="1">The sequence shown here is derived from an EMBL/GenBank/DDBJ whole genome shotgun (WGS) entry which is preliminary data.</text>
</comment>
<dbReference type="PANTHER" id="PTHR47642:SF5">
    <property type="entry name" value="ATP-DEPENDENT DNA HELICASE"/>
    <property type="match status" value="1"/>
</dbReference>
<sequence>MFPLVVAYARTVHKVQGDTIHDPVVIDFTNMSRLGQAYVALSRVVNINQLHILPSGITLTADMFQPHVPDDGENIDEGLLADLLQDFEDMGEPVVHDHDLDE</sequence>
<accession>A0A8J4AZW8</accession>
<keyword evidence="2" id="KW-1185">Reference proteome</keyword>
<dbReference type="InterPro" id="IPR051055">
    <property type="entry name" value="PIF1_helicase"/>
</dbReference>
<evidence type="ECO:0000313" key="2">
    <source>
        <dbReference type="Proteomes" id="UP000747399"/>
    </source>
</evidence>
<dbReference type="Proteomes" id="UP000747399">
    <property type="component" value="Unassembled WGS sequence"/>
</dbReference>
<protein>
    <recommendedName>
        <fullName evidence="3">ATP-dependent DNA helicase</fullName>
    </recommendedName>
</protein>
<dbReference type="CDD" id="cd18809">
    <property type="entry name" value="SF1_C_RecD"/>
    <property type="match status" value="1"/>
</dbReference>
<dbReference type="AlphaFoldDB" id="A0A8J4AZW8"/>
<gene>
    <name evidence="1" type="ORF">Vafri_7004</name>
</gene>
<proteinExistence type="predicted"/>
<dbReference type="SUPFAM" id="SSF52540">
    <property type="entry name" value="P-loop containing nucleoside triphosphate hydrolases"/>
    <property type="match status" value="1"/>
</dbReference>
<dbReference type="InterPro" id="IPR027417">
    <property type="entry name" value="P-loop_NTPase"/>
</dbReference>
<organism evidence="1 2">
    <name type="scientific">Volvox africanus</name>
    <dbReference type="NCBI Taxonomy" id="51714"/>
    <lineage>
        <taxon>Eukaryota</taxon>
        <taxon>Viridiplantae</taxon>
        <taxon>Chlorophyta</taxon>
        <taxon>core chlorophytes</taxon>
        <taxon>Chlorophyceae</taxon>
        <taxon>CS clade</taxon>
        <taxon>Chlamydomonadales</taxon>
        <taxon>Volvocaceae</taxon>
        <taxon>Volvox</taxon>
    </lineage>
</organism>
<name>A0A8J4AZW8_9CHLO</name>
<evidence type="ECO:0008006" key="3">
    <source>
        <dbReference type="Google" id="ProtNLM"/>
    </source>
</evidence>
<dbReference type="EMBL" id="BNCO01000010">
    <property type="protein sequence ID" value="GIL50920.1"/>
    <property type="molecule type" value="Genomic_DNA"/>
</dbReference>
<reference evidence="1" key="1">
    <citation type="journal article" date="2021" name="Proc. Natl. Acad. Sci. U.S.A.">
        <title>Three genomes in the algal genus Volvox reveal the fate of a haploid sex-determining region after a transition to homothallism.</title>
        <authorList>
            <person name="Yamamoto K."/>
            <person name="Hamaji T."/>
            <person name="Kawai-Toyooka H."/>
            <person name="Matsuzaki R."/>
            <person name="Takahashi F."/>
            <person name="Nishimura Y."/>
            <person name="Kawachi M."/>
            <person name="Noguchi H."/>
            <person name="Minakuchi Y."/>
            <person name="Umen J.G."/>
            <person name="Toyoda A."/>
            <person name="Nozaki H."/>
        </authorList>
    </citation>
    <scope>NUCLEOTIDE SEQUENCE</scope>
    <source>
        <strain evidence="1">NIES-3780</strain>
    </source>
</reference>
<dbReference type="PANTHER" id="PTHR47642">
    <property type="entry name" value="ATP-DEPENDENT DNA HELICASE"/>
    <property type="match status" value="1"/>
</dbReference>